<evidence type="ECO:0000256" key="3">
    <source>
        <dbReference type="ARBA" id="ARBA00023326"/>
    </source>
</evidence>
<keyword evidence="3" id="KW-0119">Carbohydrate metabolism</keyword>
<dbReference type="PROSITE" id="PS50853">
    <property type="entry name" value="FN3"/>
    <property type="match status" value="3"/>
</dbReference>
<gene>
    <name evidence="7" type="ORF">GCM10025782_27340</name>
</gene>
<dbReference type="RefSeq" id="WP_345504095.1">
    <property type="nucleotide sequence ID" value="NZ_BAABLO010000011.1"/>
</dbReference>
<feature type="chain" id="PRO_5046848309" description="Fibronectin type-III domain-containing protein" evidence="5">
    <location>
        <begin position="36"/>
        <end position="706"/>
    </location>
</feature>
<keyword evidence="1" id="KW-0677">Repeat</keyword>
<feature type="region of interest" description="Disordered" evidence="4">
    <location>
        <begin position="560"/>
        <end position="579"/>
    </location>
</feature>
<keyword evidence="5" id="KW-0732">Signal</keyword>
<feature type="domain" description="Fibronectin type-III" evidence="6">
    <location>
        <begin position="519"/>
        <end position="615"/>
    </location>
</feature>
<feature type="signal peptide" evidence="5">
    <location>
        <begin position="1"/>
        <end position="35"/>
    </location>
</feature>
<evidence type="ECO:0000256" key="2">
    <source>
        <dbReference type="ARBA" id="ARBA00023295"/>
    </source>
</evidence>
<dbReference type="Gene3D" id="2.60.40.10">
    <property type="entry name" value="Immunoglobulins"/>
    <property type="match status" value="3"/>
</dbReference>
<keyword evidence="2" id="KW-0378">Hydrolase</keyword>
<dbReference type="EMBL" id="BAABLO010000011">
    <property type="protein sequence ID" value="GAA4727297.1"/>
    <property type="molecule type" value="Genomic_DNA"/>
</dbReference>
<dbReference type="PANTHER" id="PTHR13817">
    <property type="entry name" value="TITIN"/>
    <property type="match status" value="1"/>
</dbReference>
<dbReference type="SUPFAM" id="SSF50998">
    <property type="entry name" value="Quinoprotein alcohol dehydrogenase-like"/>
    <property type="match status" value="1"/>
</dbReference>
<dbReference type="InterPro" id="IPR013783">
    <property type="entry name" value="Ig-like_fold"/>
</dbReference>
<dbReference type="SUPFAM" id="SSF49265">
    <property type="entry name" value="Fibronectin type III"/>
    <property type="match status" value="2"/>
</dbReference>
<comment type="caution">
    <text evidence="7">The sequence shown here is derived from an EMBL/GenBank/DDBJ whole genome shotgun (WGS) entry which is preliminary data.</text>
</comment>
<feature type="domain" description="Fibronectin type-III" evidence="6">
    <location>
        <begin position="616"/>
        <end position="706"/>
    </location>
</feature>
<evidence type="ECO:0000259" key="6">
    <source>
        <dbReference type="PROSITE" id="PS50853"/>
    </source>
</evidence>
<evidence type="ECO:0000313" key="7">
    <source>
        <dbReference type="EMBL" id="GAA4727297.1"/>
    </source>
</evidence>
<evidence type="ECO:0000313" key="8">
    <source>
        <dbReference type="Proteomes" id="UP001500556"/>
    </source>
</evidence>
<organism evidence="7 8">
    <name type="scientific">Pedococcus ginsenosidimutans</name>
    <dbReference type="NCBI Taxonomy" id="490570"/>
    <lineage>
        <taxon>Bacteria</taxon>
        <taxon>Bacillati</taxon>
        <taxon>Actinomycetota</taxon>
        <taxon>Actinomycetes</taxon>
        <taxon>Micrococcales</taxon>
        <taxon>Intrasporangiaceae</taxon>
        <taxon>Pedococcus</taxon>
    </lineage>
</organism>
<sequence length="706" mass="70024">MGSTTSPRLRYLLAAAALGLVAVGQGVVSPTSADAALLDTPARTWGVGPADPTSATVETPRVLAILPVGDRIVVAGTFDSVIDPAGKQYPARNIAVFSATTGAADLTFTGSANNSVTSLATDGAGTVYLGGTFGTVDGEVRKGLAALDLDAHGQLLGWAPSVVAPGQVDSLTWAGGAVFAGGNFAGITSTVGGVAATSRPFLAKVDGASGAVAGSWVPAPNDRVRTVSPAVDGTGRLFVGGDFTSVSGRTSTNKVAAVSQAGTGTLDPGFRSVANNKNNFAPVYDLVSDGTRLYSAVGGSGGACTAFNATTGALAWSDRSNGNLQSVRLSGGLLYCGGHFSGTGSFAGQSRQKLAAVVPTTGALTAFAPNINSSQGVWAMASDATRVYVGGDFSAISGTTQPHFAMFIDSASQTVPQPPAEVAAQGGDAVVHLSWSPPPSDEGSAVTKYRVYRATTPGGENLTKTPLATLAKTTLTYDDLAVANGTTYYYVVVATNALGASAPSAEAAVTPQPAVVLTVPGAPAGLSATAAPGLVHLSWSPPASTGGSAITQYRVYRGPSSGGEDLTTPVATTTGTSVDDLTSTSGQTYAYVVTAVNAVGEGTASNEASAVSQAGAPGTPGLTGVVDGSGAAVLTWTVPSDGGSPITKYVVLRDSVRLVTLSATPTGPTSYTDSTLAPGTTGVYQVKAVNAVASGPLSAKVTLTAP</sequence>
<feature type="compositionally biased region" description="Low complexity" evidence="4">
    <location>
        <begin position="567"/>
        <end position="576"/>
    </location>
</feature>
<dbReference type="InterPro" id="IPR050964">
    <property type="entry name" value="Striated_Muscle_Regulatory"/>
</dbReference>
<feature type="domain" description="Fibronectin type-III" evidence="6">
    <location>
        <begin position="415"/>
        <end position="514"/>
    </location>
</feature>
<reference evidence="8" key="1">
    <citation type="journal article" date="2019" name="Int. J. Syst. Evol. Microbiol.">
        <title>The Global Catalogue of Microorganisms (GCM) 10K type strain sequencing project: providing services to taxonomists for standard genome sequencing and annotation.</title>
        <authorList>
            <consortium name="The Broad Institute Genomics Platform"/>
            <consortium name="The Broad Institute Genome Sequencing Center for Infectious Disease"/>
            <person name="Wu L."/>
            <person name="Ma J."/>
        </authorList>
    </citation>
    <scope>NUCLEOTIDE SEQUENCE [LARGE SCALE GENOMIC DNA]</scope>
    <source>
        <strain evidence="8">JCM 18961</strain>
    </source>
</reference>
<evidence type="ECO:0000256" key="1">
    <source>
        <dbReference type="ARBA" id="ARBA00022737"/>
    </source>
</evidence>
<evidence type="ECO:0000256" key="5">
    <source>
        <dbReference type="SAM" id="SignalP"/>
    </source>
</evidence>
<keyword evidence="3" id="KW-0624">Polysaccharide degradation</keyword>
<evidence type="ECO:0000256" key="4">
    <source>
        <dbReference type="SAM" id="MobiDB-lite"/>
    </source>
</evidence>
<dbReference type="PANTHER" id="PTHR13817:SF73">
    <property type="entry name" value="FIBRONECTIN TYPE-III DOMAIN-CONTAINING PROTEIN"/>
    <property type="match status" value="1"/>
</dbReference>
<dbReference type="CDD" id="cd00063">
    <property type="entry name" value="FN3"/>
    <property type="match status" value="3"/>
</dbReference>
<name>A0ABP8YIU6_9MICO</name>
<keyword evidence="2" id="KW-0326">Glycosidase</keyword>
<proteinExistence type="predicted"/>
<dbReference type="InterPro" id="IPR011047">
    <property type="entry name" value="Quinoprotein_ADH-like_sf"/>
</dbReference>
<accession>A0ABP8YIU6</accession>
<dbReference type="Pfam" id="PF00041">
    <property type="entry name" value="fn3"/>
    <property type="match status" value="3"/>
</dbReference>
<dbReference type="Proteomes" id="UP001500556">
    <property type="component" value="Unassembled WGS sequence"/>
</dbReference>
<keyword evidence="8" id="KW-1185">Reference proteome</keyword>
<dbReference type="InterPro" id="IPR003961">
    <property type="entry name" value="FN3_dom"/>
</dbReference>
<dbReference type="SMART" id="SM00060">
    <property type="entry name" value="FN3"/>
    <property type="match status" value="3"/>
</dbReference>
<dbReference type="InterPro" id="IPR036116">
    <property type="entry name" value="FN3_sf"/>
</dbReference>
<protein>
    <recommendedName>
        <fullName evidence="6">Fibronectin type-III domain-containing protein</fullName>
    </recommendedName>
</protein>